<dbReference type="Gene3D" id="3.30.750.200">
    <property type="match status" value="1"/>
</dbReference>
<keyword evidence="9 17" id="KW-0479">Metal-binding</keyword>
<comment type="pathway">
    <text evidence="1">tRNA modification; 5-methoxycarbonylmethyl-2-thiouridine-tRNA biosynthesis.</text>
</comment>
<sequence>MALANKNVVRPTRALSGVTIVAVMTKPFSCPHGKCLYCPGGPEFGTPQSYVGNEPALMRGLYTGFDPYEQVRLRLRQYVSMGHRPSKVEIVVMGGTFTALPRDYQLWFITNVFEAVSRFPLGKPETLPSLWDAHARNEVAPIRVVGLTLETRPDWARERDADWMLYLGATKVEIGVQSLYDDVLAKVNRGHTVKDSIEATRILKDSGFKVVYHIMPGLPGSDIDRDIQMCRELFENPDFRPDMLKIYPTLVIEGTGLYELWKKGLYKPLADEDAVELIVECYRYIPKWVRVMRIQRDVPAPIIIAGPRKANLREFVEKRALEKGITINEIRFREVGRQEFFRGIKPEKINITKEVYEASQGTEVFLAAEDTQNSVLIGLLRLRIPSEKAHRAEIDRGTAIVRELHVYGTQVPIGEHDDVAWQHRGWGAKLLKTAEEIARYEFSCTKILVLSGIGAREYYRKHGYRKPPNSPYMMKEFKD</sequence>
<evidence type="ECO:0000256" key="12">
    <source>
        <dbReference type="ARBA" id="ARBA00023014"/>
    </source>
</evidence>
<dbReference type="EC" id="2.3.1.311" evidence="15"/>
<dbReference type="SFLD" id="SFLDF00344">
    <property type="entry name" value="ELP3-like"/>
    <property type="match status" value="1"/>
</dbReference>
<feature type="domain" description="Radical SAM core" evidence="18">
    <location>
        <begin position="15"/>
        <end position="290"/>
    </location>
</feature>
<dbReference type="EMBL" id="DSEU01000065">
    <property type="protein sequence ID" value="HEM67728.1"/>
    <property type="molecule type" value="Genomic_DNA"/>
</dbReference>
<dbReference type="InterPro" id="IPR000182">
    <property type="entry name" value="GNAT_dom"/>
</dbReference>
<protein>
    <recommendedName>
        <fullName evidence="3">Elongator complex protein 3</fullName>
        <ecNumber evidence="15">2.3.1.311</ecNumber>
    </recommendedName>
    <alternativeName>
        <fullName evidence="14">tRNA uridine(34) acetyltransferase</fullName>
    </alternativeName>
</protein>
<comment type="similarity">
    <text evidence="2">Belongs to the ELP3 family.</text>
</comment>
<evidence type="ECO:0000256" key="10">
    <source>
        <dbReference type="ARBA" id="ARBA00022884"/>
    </source>
</evidence>
<dbReference type="SUPFAM" id="SSF55729">
    <property type="entry name" value="Acyl-CoA N-acyltransferases (Nat)"/>
    <property type="match status" value="1"/>
</dbReference>
<gene>
    <name evidence="19" type="ORF">ENO26_09250</name>
</gene>
<comment type="caution">
    <text evidence="19">The sequence shown here is derived from an EMBL/GenBank/DDBJ whole genome shotgun (WGS) entry which is preliminary data.</text>
</comment>
<evidence type="ECO:0000256" key="9">
    <source>
        <dbReference type="ARBA" id="ARBA00022723"/>
    </source>
</evidence>
<dbReference type="PIRSF" id="PIRSF005669">
    <property type="entry name" value="Hist_AcTrfase_ELP3"/>
    <property type="match status" value="1"/>
</dbReference>
<keyword evidence="8" id="KW-0819">tRNA processing</keyword>
<evidence type="ECO:0000256" key="7">
    <source>
        <dbReference type="ARBA" id="ARBA00022691"/>
    </source>
</evidence>
<evidence type="ECO:0000256" key="3">
    <source>
        <dbReference type="ARBA" id="ARBA00020266"/>
    </source>
</evidence>
<evidence type="ECO:0000256" key="16">
    <source>
        <dbReference type="ARBA" id="ARBA00047372"/>
    </source>
</evidence>
<keyword evidence="13" id="KW-0012">Acyltransferase</keyword>
<dbReference type="SMART" id="SM00729">
    <property type="entry name" value="Elp3"/>
    <property type="match status" value="1"/>
</dbReference>
<evidence type="ECO:0000256" key="1">
    <source>
        <dbReference type="ARBA" id="ARBA00005043"/>
    </source>
</evidence>
<evidence type="ECO:0000256" key="6">
    <source>
        <dbReference type="ARBA" id="ARBA00022679"/>
    </source>
</evidence>
<dbReference type="PANTHER" id="PTHR11135">
    <property type="entry name" value="HISTONE ACETYLTRANSFERASE-RELATED"/>
    <property type="match status" value="1"/>
</dbReference>
<dbReference type="CDD" id="cd01335">
    <property type="entry name" value="Radical_SAM"/>
    <property type="match status" value="1"/>
</dbReference>
<dbReference type="SUPFAM" id="SSF102114">
    <property type="entry name" value="Radical SAM enzymes"/>
    <property type="match status" value="1"/>
</dbReference>
<keyword evidence="6" id="KW-0808">Transferase</keyword>
<proteinExistence type="inferred from homology"/>
<dbReference type="GO" id="GO:0000049">
    <property type="term" value="F:tRNA binding"/>
    <property type="evidence" value="ECO:0007669"/>
    <property type="project" value="UniProtKB-KW"/>
</dbReference>
<evidence type="ECO:0000256" key="4">
    <source>
        <dbReference type="ARBA" id="ARBA00022485"/>
    </source>
</evidence>
<dbReference type="InterPro" id="IPR058240">
    <property type="entry name" value="rSAM_sf"/>
</dbReference>
<dbReference type="GO" id="GO:0002926">
    <property type="term" value="P:tRNA wobble base 5-methoxycarbonylmethyl-2-thiouridinylation"/>
    <property type="evidence" value="ECO:0007669"/>
    <property type="project" value="TreeGrafter"/>
</dbReference>
<dbReference type="InterPro" id="IPR007197">
    <property type="entry name" value="rSAM"/>
</dbReference>
<reference evidence="19" key="1">
    <citation type="journal article" date="2020" name="mSystems">
        <title>Genome- and Community-Level Interaction Insights into Carbon Utilization and Element Cycling Functions of Hydrothermarchaeota in Hydrothermal Sediment.</title>
        <authorList>
            <person name="Zhou Z."/>
            <person name="Liu Y."/>
            <person name="Xu W."/>
            <person name="Pan J."/>
            <person name="Luo Z.H."/>
            <person name="Li M."/>
        </authorList>
    </citation>
    <scope>NUCLEOTIDE SEQUENCE [LARGE SCALE GENOMIC DNA]</scope>
    <source>
        <strain evidence="19">SpSt-125</strain>
    </source>
</reference>
<dbReference type="GO" id="GO:0106261">
    <property type="term" value="F:tRNA uridine(34) acetyltransferase activity"/>
    <property type="evidence" value="ECO:0007669"/>
    <property type="project" value="UniProtKB-EC"/>
</dbReference>
<evidence type="ECO:0000256" key="14">
    <source>
        <dbReference type="ARBA" id="ARBA00030769"/>
    </source>
</evidence>
<dbReference type="GO" id="GO:0046872">
    <property type="term" value="F:metal ion binding"/>
    <property type="evidence" value="ECO:0007669"/>
    <property type="project" value="UniProtKB-KW"/>
</dbReference>
<keyword evidence="4" id="KW-0004">4Fe-4S</keyword>
<dbReference type="Pfam" id="PF16199">
    <property type="entry name" value="Radical_SAM_C"/>
    <property type="match status" value="1"/>
</dbReference>
<organism evidence="19">
    <name type="scientific">Ignisphaera aggregans</name>
    <dbReference type="NCBI Taxonomy" id="334771"/>
    <lineage>
        <taxon>Archaea</taxon>
        <taxon>Thermoproteota</taxon>
        <taxon>Thermoprotei</taxon>
        <taxon>Desulfurococcales</taxon>
        <taxon>Desulfurococcaceae</taxon>
        <taxon>Ignisphaera</taxon>
    </lineage>
</organism>
<dbReference type="PROSITE" id="PS51918">
    <property type="entry name" value="RADICAL_SAM"/>
    <property type="match status" value="1"/>
</dbReference>
<feature type="binding site" evidence="17">
    <location>
        <position position="35"/>
    </location>
    <ligand>
        <name>[4Fe-4S] cluster</name>
        <dbReference type="ChEBI" id="CHEBI:49883"/>
        <note>4Fe-4S-S-AdoMet</note>
    </ligand>
</feature>
<evidence type="ECO:0000256" key="5">
    <source>
        <dbReference type="ARBA" id="ARBA00022555"/>
    </source>
</evidence>
<evidence type="ECO:0000256" key="15">
    <source>
        <dbReference type="ARBA" id="ARBA00044771"/>
    </source>
</evidence>
<dbReference type="InterPro" id="IPR032432">
    <property type="entry name" value="Radical_SAM_C"/>
</dbReference>
<keyword evidence="12 17" id="KW-0411">Iron-sulfur</keyword>
<dbReference type="GO" id="GO:0051539">
    <property type="term" value="F:4 iron, 4 sulfur cluster binding"/>
    <property type="evidence" value="ECO:0007669"/>
    <property type="project" value="UniProtKB-KW"/>
</dbReference>
<evidence type="ECO:0000256" key="13">
    <source>
        <dbReference type="ARBA" id="ARBA00023315"/>
    </source>
</evidence>
<feature type="binding site" evidence="17">
    <location>
        <position position="38"/>
    </location>
    <ligand>
        <name>[4Fe-4S] cluster</name>
        <dbReference type="ChEBI" id="CHEBI:49883"/>
        <note>4Fe-4S-S-AdoMet</note>
    </ligand>
</feature>
<evidence type="ECO:0000256" key="2">
    <source>
        <dbReference type="ARBA" id="ARBA00005494"/>
    </source>
</evidence>
<dbReference type="SFLD" id="SFLDG01086">
    <property type="entry name" value="elongater_protein-like"/>
    <property type="match status" value="1"/>
</dbReference>
<dbReference type="Pfam" id="PF04055">
    <property type="entry name" value="Radical_SAM"/>
    <property type="match status" value="1"/>
</dbReference>
<keyword evidence="5" id="KW-0820">tRNA-binding</keyword>
<dbReference type="InterPro" id="IPR034687">
    <property type="entry name" value="ELP3-like"/>
</dbReference>
<keyword evidence="11 17" id="KW-0408">Iron</keyword>
<keyword evidence="7" id="KW-0949">S-adenosyl-L-methionine</keyword>
<dbReference type="InterPro" id="IPR039661">
    <property type="entry name" value="ELP3"/>
</dbReference>
<dbReference type="AlphaFoldDB" id="A0A7J2U4K2"/>
<dbReference type="Pfam" id="PF00583">
    <property type="entry name" value="Acetyltransf_1"/>
    <property type="match status" value="1"/>
</dbReference>
<evidence type="ECO:0000313" key="19">
    <source>
        <dbReference type="EMBL" id="HEM67728.1"/>
    </source>
</evidence>
<evidence type="ECO:0000256" key="8">
    <source>
        <dbReference type="ARBA" id="ARBA00022694"/>
    </source>
</evidence>
<name>A0A7J2U4K2_9CREN</name>
<dbReference type="NCBIfam" id="TIGR01211">
    <property type="entry name" value="ELP3"/>
    <property type="match status" value="1"/>
</dbReference>
<comment type="cofactor">
    <cofactor evidence="17">
        <name>[4Fe-4S] cluster</name>
        <dbReference type="ChEBI" id="CHEBI:49883"/>
    </cofactor>
    <text evidence="17">Binds 1 [4Fe-4S] cluster. The cluster is coordinated with 3 cysteines and an exchangeable S-adenosyl-L-methionine.</text>
</comment>
<dbReference type="PANTHER" id="PTHR11135:SF0">
    <property type="entry name" value="ELONGATOR COMPLEX PROTEIN 3"/>
    <property type="match status" value="1"/>
</dbReference>
<dbReference type="InterPro" id="IPR016181">
    <property type="entry name" value="Acyl_CoA_acyltransferase"/>
</dbReference>
<comment type="catalytic activity">
    <reaction evidence="16">
        <text>uridine(34) in tRNA + acetyl-CoA + S-adenosyl-L-methionine + H2O = 5-(carboxymethyl)uridine(34) in tRNA + 5'-deoxyadenosine + L-methionine + CoA + 2 H(+)</text>
        <dbReference type="Rhea" id="RHEA:61020"/>
        <dbReference type="Rhea" id="RHEA-COMP:10407"/>
        <dbReference type="Rhea" id="RHEA-COMP:11727"/>
        <dbReference type="ChEBI" id="CHEBI:15377"/>
        <dbReference type="ChEBI" id="CHEBI:15378"/>
        <dbReference type="ChEBI" id="CHEBI:17319"/>
        <dbReference type="ChEBI" id="CHEBI:57287"/>
        <dbReference type="ChEBI" id="CHEBI:57288"/>
        <dbReference type="ChEBI" id="CHEBI:57844"/>
        <dbReference type="ChEBI" id="CHEBI:59789"/>
        <dbReference type="ChEBI" id="CHEBI:65315"/>
        <dbReference type="ChEBI" id="CHEBI:74882"/>
        <dbReference type="EC" id="2.3.1.311"/>
    </reaction>
    <physiologicalReaction direction="left-to-right" evidence="16">
        <dbReference type="Rhea" id="RHEA:61021"/>
    </physiologicalReaction>
</comment>
<accession>A0A7J2U4K2</accession>
<feature type="binding site" evidence="17">
    <location>
        <position position="30"/>
    </location>
    <ligand>
        <name>[4Fe-4S] cluster</name>
        <dbReference type="ChEBI" id="CHEBI:49883"/>
        <note>4Fe-4S-S-AdoMet</note>
    </ligand>
</feature>
<evidence type="ECO:0000259" key="18">
    <source>
        <dbReference type="PROSITE" id="PS51918"/>
    </source>
</evidence>
<dbReference type="Gene3D" id="3.40.630.30">
    <property type="match status" value="1"/>
</dbReference>
<keyword evidence="10" id="KW-0694">RNA-binding</keyword>
<evidence type="ECO:0000256" key="11">
    <source>
        <dbReference type="ARBA" id="ARBA00023004"/>
    </source>
</evidence>
<dbReference type="InterPro" id="IPR006638">
    <property type="entry name" value="Elp3/MiaA/NifB-like_rSAM"/>
</dbReference>
<dbReference type="SFLD" id="SFLDS00029">
    <property type="entry name" value="Radical_SAM"/>
    <property type="match status" value="1"/>
</dbReference>
<dbReference type="GO" id="GO:0005737">
    <property type="term" value="C:cytoplasm"/>
    <property type="evidence" value="ECO:0007669"/>
    <property type="project" value="TreeGrafter"/>
</dbReference>
<evidence type="ECO:0000256" key="17">
    <source>
        <dbReference type="PIRSR" id="PIRSR005669-1"/>
    </source>
</evidence>